<dbReference type="PANTHER" id="PTHR43042:SF2">
    <property type="entry name" value="SAM-DEPENDENT METHYLTRANSFERASE"/>
    <property type="match status" value="1"/>
</dbReference>
<dbReference type="EMBL" id="MFDO01000019">
    <property type="protein sequence ID" value="OGE65336.1"/>
    <property type="molecule type" value="Genomic_DNA"/>
</dbReference>
<comment type="caution">
    <text evidence="5">The sequence shown here is derived from an EMBL/GenBank/DDBJ whole genome shotgun (WGS) entry which is preliminary data.</text>
</comment>
<dbReference type="AlphaFoldDB" id="A0A1F5MIY3"/>
<protein>
    <recommendedName>
        <fullName evidence="4">S-adenosylmethionine-dependent methyltransferase domain-containing protein</fullName>
    </recommendedName>
</protein>
<organism evidence="5 6">
    <name type="scientific">Candidatus Daviesbacteria bacterium RIFCSPLOWO2_01_FULL_40_24</name>
    <dbReference type="NCBI Taxonomy" id="1797787"/>
    <lineage>
        <taxon>Bacteria</taxon>
        <taxon>Candidatus Daviesiibacteriota</taxon>
    </lineage>
</organism>
<proteinExistence type="predicted"/>
<dbReference type="SUPFAM" id="SSF53335">
    <property type="entry name" value="S-adenosyl-L-methionine-dependent methyltransferases"/>
    <property type="match status" value="1"/>
</dbReference>
<evidence type="ECO:0000313" key="6">
    <source>
        <dbReference type="Proteomes" id="UP000178017"/>
    </source>
</evidence>
<gene>
    <name evidence="5" type="ORF">A3B49_03570</name>
</gene>
<sequence length="294" mass="33423">MSLFILDKDLLPEYSLLDSGNGKRLEKFGQFILSRPDPQALWKLHLPESEWKKASATFKEGGNSQDRWFKGSVPQKWLMRYKDITFYCKLTPFKHTGVFPEQAIHWDWMERLITARVKSGNKPQILNLFAYTGIASLVATKAGARVTHVDASRPAIGWAKENQSASQLDLQGIRWILDDCLKFIHREFKRGVKYDGIILDPPSFGHGPNGERWEFETHFPKLMDACKNLLSAKPLFLIVNAYAISASHLMLENVLKDVFSGFGGGIEAGELVLKEETNHRLLSTGIFARWSREA</sequence>
<keyword evidence="1" id="KW-0489">Methyltransferase</keyword>
<keyword evidence="2" id="KW-0808">Transferase</keyword>
<feature type="domain" description="S-adenosylmethionine-dependent methyltransferase" evidence="4">
    <location>
        <begin position="63"/>
        <end position="249"/>
    </location>
</feature>
<evidence type="ECO:0000256" key="3">
    <source>
        <dbReference type="ARBA" id="ARBA00022691"/>
    </source>
</evidence>
<reference evidence="5 6" key="1">
    <citation type="journal article" date="2016" name="Nat. Commun.">
        <title>Thousands of microbial genomes shed light on interconnected biogeochemical processes in an aquifer system.</title>
        <authorList>
            <person name="Anantharaman K."/>
            <person name="Brown C.T."/>
            <person name="Hug L.A."/>
            <person name="Sharon I."/>
            <person name="Castelle C.J."/>
            <person name="Probst A.J."/>
            <person name="Thomas B.C."/>
            <person name="Singh A."/>
            <person name="Wilkins M.J."/>
            <person name="Karaoz U."/>
            <person name="Brodie E.L."/>
            <person name="Williams K.H."/>
            <person name="Hubbard S.S."/>
            <person name="Banfield J.F."/>
        </authorList>
    </citation>
    <scope>NUCLEOTIDE SEQUENCE [LARGE SCALE GENOMIC DNA]</scope>
</reference>
<dbReference type="GO" id="GO:0008168">
    <property type="term" value="F:methyltransferase activity"/>
    <property type="evidence" value="ECO:0007669"/>
    <property type="project" value="UniProtKB-KW"/>
</dbReference>
<dbReference type="GO" id="GO:0032259">
    <property type="term" value="P:methylation"/>
    <property type="evidence" value="ECO:0007669"/>
    <property type="project" value="UniProtKB-KW"/>
</dbReference>
<dbReference type="CDD" id="cd02440">
    <property type="entry name" value="AdoMet_MTases"/>
    <property type="match status" value="1"/>
</dbReference>
<name>A0A1F5MIY3_9BACT</name>
<dbReference type="PANTHER" id="PTHR43042">
    <property type="entry name" value="SAM-DEPENDENT METHYLTRANSFERASE"/>
    <property type="match status" value="1"/>
</dbReference>
<dbReference type="InterPro" id="IPR019614">
    <property type="entry name" value="SAM-dep_methyl-trfase"/>
</dbReference>
<dbReference type="Gene3D" id="3.40.50.150">
    <property type="entry name" value="Vaccinia Virus protein VP39"/>
    <property type="match status" value="1"/>
</dbReference>
<evidence type="ECO:0000259" key="4">
    <source>
        <dbReference type="Pfam" id="PF10672"/>
    </source>
</evidence>
<keyword evidence="3" id="KW-0949">S-adenosyl-L-methionine</keyword>
<evidence type="ECO:0000256" key="1">
    <source>
        <dbReference type="ARBA" id="ARBA00022603"/>
    </source>
</evidence>
<dbReference type="Gene3D" id="2.60.40.1180">
    <property type="entry name" value="Golgi alpha-mannosidase II"/>
    <property type="match status" value="1"/>
</dbReference>
<dbReference type="InterPro" id="IPR013780">
    <property type="entry name" value="Glyco_hydro_b"/>
</dbReference>
<evidence type="ECO:0000256" key="2">
    <source>
        <dbReference type="ARBA" id="ARBA00022679"/>
    </source>
</evidence>
<evidence type="ECO:0000313" key="5">
    <source>
        <dbReference type="EMBL" id="OGE65336.1"/>
    </source>
</evidence>
<accession>A0A1F5MIY3</accession>
<dbReference type="Proteomes" id="UP000178017">
    <property type="component" value="Unassembled WGS sequence"/>
</dbReference>
<dbReference type="InterPro" id="IPR029063">
    <property type="entry name" value="SAM-dependent_MTases_sf"/>
</dbReference>
<dbReference type="Pfam" id="PF10672">
    <property type="entry name" value="Methyltrans_SAM"/>
    <property type="match status" value="1"/>
</dbReference>